<reference evidence="1 2" key="1">
    <citation type="submission" date="2023-12" db="EMBL/GenBank/DDBJ databases">
        <title>Description of new species of Mycobacterium terrae complex isolated from sewage at the Sao Paulo Zoological Park Foundation in Brazil.</title>
        <authorList>
            <person name="Romagnoli C.L."/>
            <person name="Conceicao E.C."/>
            <person name="Machado E."/>
            <person name="Barreto L.B.P.F."/>
            <person name="Sharma A."/>
            <person name="Silva N.M."/>
            <person name="Marques L.E."/>
            <person name="Juliana M.A."/>
            <person name="Lourenco M.C.S."/>
            <person name="Digiampietri L.A."/>
            <person name="Suffys P.N."/>
            <person name="Viana-Niero C."/>
        </authorList>
    </citation>
    <scope>NUCLEOTIDE SEQUENCE [LARGE SCALE GENOMIC DNA]</scope>
    <source>
        <strain evidence="1 2">MYC098</strain>
    </source>
</reference>
<evidence type="ECO:0000313" key="2">
    <source>
        <dbReference type="Proteomes" id="UP001299596"/>
    </source>
</evidence>
<name>A0ABU5XLJ5_9MYCO</name>
<accession>A0ABU5XLJ5</accession>
<proteinExistence type="predicted"/>
<gene>
    <name evidence="1" type="ORF">K6T79_18675</name>
</gene>
<sequence length="100" mass="11135">MPLTAITSDLYYTTNASDRQLAEKVAEHLGLRHDETGAIYGPDGLPVAKDLISLYDTLSTLMWVMTDPANGSGVVHRHIIWQRISGLAELREMARRRGDI</sequence>
<organism evidence="1 2">
    <name type="scientific">[Mycobacterium] crassicus</name>
    <dbReference type="NCBI Taxonomy" id="2872309"/>
    <lineage>
        <taxon>Bacteria</taxon>
        <taxon>Bacillati</taxon>
        <taxon>Actinomycetota</taxon>
        <taxon>Actinomycetes</taxon>
        <taxon>Mycobacteriales</taxon>
        <taxon>Mycobacteriaceae</taxon>
        <taxon>Mycolicibacter</taxon>
    </lineage>
</organism>
<evidence type="ECO:0000313" key="1">
    <source>
        <dbReference type="EMBL" id="MEB3023071.1"/>
    </source>
</evidence>
<keyword evidence="2" id="KW-1185">Reference proteome</keyword>
<comment type="caution">
    <text evidence="1">The sequence shown here is derived from an EMBL/GenBank/DDBJ whole genome shotgun (WGS) entry which is preliminary data.</text>
</comment>
<dbReference type="Proteomes" id="UP001299596">
    <property type="component" value="Unassembled WGS sequence"/>
</dbReference>
<dbReference type="EMBL" id="JAYJJR010000013">
    <property type="protein sequence ID" value="MEB3023071.1"/>
    <property type="molecule type" value="Genomic_DNA"/>
</dbReference>
<protein>
    <submittedName>
        <fullName evidence="1">Uncharacterized protein</fullName>
    </submittedName>
</protein>
<dbReference type="RefSeq" id="WP_329780334.1">
    <property type="nucleotide sequence ID" value="NZ_JAYJJR010000013.1"/>
</dbReference>